<dbReference type="EMBL" id="JAGGKC010000002">
    <property type="protein sequence ID" value="MBP1917996.1"/>
    <property type="molecule type" value="Genomic_DNA"/>
</dbReference>
<proteinExistence type="predicted"/>
<sequence length="34" mass="3667">MEIDLNEIKGIIAELLTVGFFIAMTIGASALLMK</sequence>
<accession>A0ABS4G0D5</accession>
<evidence type="ECO:0000313" key="3">
    <source>
        <dbReference type="Proteomes" id="UP001519271"/>
    </source>
</evidence>
<keyword evidence="3" id="KW-1185">Reference proteome</keyword>
<reference evidence="2 3" key="1">
    <citation type="submission" date="2021-03" db="EMBL/GenBank/DDBJ databases">
        <title>Genomic Encyclopedia of Type Strains, Phase IV (KMG-IV): sequencing the most valuable type-strain genomes for metagenomic binning, comparative biology and taxonomic classification.</title>
        <authorList>
            <person name="Goeker M."/>
        </authorList>
    </citation>
    <scope>NUCLEOTIDE SEQUENCE [LARGE SCALE GENOMIC DNA]</scope>
    <source>
        <strain evidence="2 3">DSM 6139</strain>
    </source>
</reference>
<name>A0ABS4G0D5_9CLOT</name>
<evidence type="ECO:0008006" key="4">
    <source>
        <dbReference type="Google" id="ProtNLM"/>
    </source>
</evidence>
<comment type="caution">
    <text evidence="2">The sequence shown here is derived from an EMBL/GenBank/DDBJ whole genome shotgun (WGS) entry which is preliminary data.</text>
</comment>
<keyword evidence="1" id="KW-0472">Membrane</keyword>
<gene>
    <name evidence="2" type="ORF">J2Z34_000467</name>
</gene>
<keyword evidence="1" id="KW-1133">Transmembrane helix</keyword>
<organism evidence="2 3">
    <name type="scientific">Youngiibacter multivorans</name>
    <dbReference type="NCBI Taxonomy" id="937251"/>
    <lineage>
        <taxon>Bacteria</taxon>
        <taxon>Bacillati</taxon>
        <taxon>Bacillota</taxon>
        <taxon>Clostridia</taxon>
        <taxon>Eubacteriales</taxon>
        <taxon>Clostridiaceae</taxon>
        <taxon>Youngiibacter</taxon>
    </lineage>
</organism>
<evidence type="ECO:0000256" key="1">
    <source>
        <dbReference type="SAM" id="Phobius"/>
    </source>
</evidence>
<dbReference type="Proteomes" id="UP001519271">
    <property type="component" value="Unassembled WGS sequence"/>
</dbReference>
<evidence type="ECO:0000313" key="2">
    <source>
        <dbReference type="EMBL" id="MBP1917996.1"/>
    </source>
</evidence>
<feature type="transmembrane region" description="Helical" evidence="1">
    <location>
        <begin position="12"/>
        <end position="33"/>
    </location>
</feature>
<protein>
    <recommendedName>
        <fullName evidence="4">YqzM family protein</fullName>
    </recommendedName>
</protein>
<keyword evidence="1" id="KW-0812">Transmembrane</keyword>